<dbReference type="FunFam" id="3.90.190.10:FF:000028">
    <property type="entry name" value="Dual specificity phosphatase 10"/>
    <property type="match status" value="1"/>
</dbReference>
<dbReference type="OMA" id="TPLHDQX"/>
<dbReference type="PROSITE" id="PS00383">
    <property type="entry name" value="TYR_PHOSPHATASE_1"/>
    <property type="match status" value="1"/>
</dbReference>
<evidence type="ECO:0000256" key="4">
    <source>
        <dbReference type="ARBA" id="ARBA00022912"/>
    </source>
</evidence>
<dbReference type="GO" id="GO:0043409">
    <property type="term" value="P:negative regulation of MAPK cascade"/>
    <property type="evidence" value="ECO:0000318"/>
    <property type="project" value="GO_Central"/>
</dbReference>
<dbReference type="Gene3D" id="3.90.190.10">
    <property type="entry name" value="Protein tyrosine phosphatase superfamily"/>
    <property type="match status" value="1"/>
</dbReference>
<reference evidence="8" key="3">
    <citation type="submission" date="2015-06" db="UniProtKB">
        <authorList>
            <consortium name="EnsemblMetazoa"/>
        </authorList>
    </citation>
    <scope>IDENTIFICATION</scope>
</reference>
<dbReference type="HOGENOM" id="CLU_027074_0_0_1"/>
<dbReference type="GeneID" id="20194769"/>
<dbReference type="GO" id="GO:0008330">
    <property type="term" value="F:protein tyrosine/threonine phosphatase activity"/>
    <property type="evidence" value="ECO:0000318"/>
    <property type="project" value="GO_Central"/>
</dbReference>
<dbReference type="RefSeq" id="XP_009009648.1">
    <property type="nucleotide sequence ID" value="XM_009011400.1"/>
</dbReference>
<keyword evidence="3" id="KW-0378">Hydrolase</keyword>
<dbReference type="KEGG" id="hro:HELRODRAFT_105624"/>
<dbReference type="InterPro" id="IPR016130">
    <property type="entry name" value="Tyr_Pase_AS"/>
</dbReference>
<dbReference type="GO" id="GO:0005737">
    <property type="term" value="C:cytoplasm"/>
    <property type="evidence" value="ECO:0000318"/>
    <property type="project" value="GO_Central"/>
</dbReference>
<dbReference type="AlphaFoldDB" id="T1EDW7"/>
<dbReference type="PANTHER" id="PTHR10159">
    <property type="entry name" value="DUAL SPECIFICITY PROTEIN PHOSPHATASE"/>
    <property type="match status" value="1"/>
</dbReference>
<dbReference type="GO" id="GO:0007165">
    <property type="term" value="P:signal transduction"/>
    <property type="evidence" value="ECO:0000318"/>
    <property type="project" value="GO_Central"/>
</dbReference>
<evidence type="ECO:0000313" key="9">
    <source>
        <dbReference type="Proteomes" id="UP000015101"/>
    </source>
</evidence>
<dbReference type="PROSITE" id="PS50056">
    <property type="entry name" value="TYR_PHOSPHATASE_2"/>
    <property type="match status" value="1"/>
</dbReference>
<proteinExistence type="inferred from homology"/>
<dbReference type="InParanoid" id="T1EDW7"/>
<evidence type="ECO:0000256" key="1">
    <source>
        <dbReference type="ARBA" id="ARBA00008601"/>
    </source>
</evidence>
<dbReference type="Gene3D" id="3.40.250.10">
    <property type="entry name" value="Rhodanese-like domain"/>
    <property type="match status" value="1"/>
</dbReference>
<evidence type="ECO:0000256" key="3">
    <source>
        <dbReference type="ARBA" id="ARBA00022801"/>
    </source>
</evidence>
<dbReference type="GO" id="GO:0033550">
    <property type="term" value="F:MAP kinase tyrosine phosphatase activity"/>
    <property type="evidence" value="ECO:0000318"/>
    <property type="project" value="GO_Central"/>
</dbReference>
<keyword evidence="9" id="KW-1185">Reference proteome</keyword>
<evidence type="ECO:0000256" key="2">
    <source>
        <dbReference type="ARBA" id="ARBA00013064"/>
    </source>
</evidence>
<dbReference type="OrthoDB" id="165342at2759"/>
<name>T1EDW7_HELRO</name>
<dbReference type="EnsemblMetazoa" id="HelroT105624">
    <property type="protein sequence ID" value="HelroP105624"/>
    <property type="gene ID" value="HelroG105624"/>
</dbReference>
<dbReference type="CTD" id="20194769"/>
<dbReference type="EC" id="3.1.3.48" evidence="2"/>
<dbReference type="STRING" id="6412.T1EDW7"/>
<dbReference type="PANTHER" id="PTHR10159:SF528">
    <property type="entry name" value="PUCKERED, ISOFORM A"/>
    <property type="match status" value="1"/>
</dbReference>
<dbReference type="InterPro" id="IPR000387">
    <property type="entry name" value="Tyr_Pase_dom"/>
</dbReference>
<protein>
    <recommendedName>
        <fullName evidence="2">protein-tyrosine-phosphatase</fullName>
        <ecNumber evidence="2">3.1.3.48</ecNumber>
    </recommendedName>
</protein>
<dbReference type="InterPro" id="IPR000340">
    <property type="entry name" value="Dual-sp_phosphatase_cat-dom"/>
</dbReference>
<dbReference type="FunCoup" id="T1EDW7">
    <property type="interactions" value="343"/>
</dbReference>
<feature type="domain" description="Tyrosine-protein phosphatase" evidence="5">
    <location>
        <begin position="88"/>
        <end position="231"/>
    </location>
</feature>
<dbReference type="Proteomes" id="UP000015101">
    <property type="component" value="Unassembled WGS sequence"/>
</dbReference>
<feature type="domain" description="Tyrosine specific protein phosphatases" evidence="6">
    <location>
        <begin position="152"/>
        <end position="209"/>
    </location>
</feature>
<dbReference type="InterPro" id="IPR029021">
    <property type="entry name" value="Prot-tyrosine_phosphatase-like"/>
</dbReference>
<dbReference type="InterPro" id="IPR020422">
    <property type="entry name" value="TYR_PHOSPHATASE_DUAL_dom"/>
</dbReference>
<accession>T1EDW7</accession>
<dbReference type="eggNOG" id="KOG1716">
    <property type="taxonomic scope" value="Eukaryota"/>
</dbReference>
<organism evidence="8 9">
    <name type="scientific">Helobdella robusta</name>
    <name type="common">Californian leech</name>
    <dbReference type="NCBI Taxonomy" id="6412"/>
    <lineage>
        <taxon>Eukaryota</taxon>
        <taxon>Metazoa</taxon>
        <taxon>Spiralia</taxon>
        <taxon>Lophotrochozoa</taxon>
        <taxon>Annelida</taxon>
        <taxon>Clitellata</taxon>
        <taxon>Hirudinea</taxon>
        <taxon>Rhynchobdellida</taxon>
        <taxon>Glossiphoniidae</taxon>
        <taxon>Helobdella</taxon>
    </lineage>
</organism>
<dbReference type="SMART" id="SM00195">
    <property type="entry name" value="DSPc"/>
    <property type="match status" value="1"/>
</dbReference>
<dbReference type="EMBL" id="KB095811">
    <property type="protein sequence ID" value="ESO12928.1"/>
    <property type="molecule type" value="Genomic_DNA"/>
</dbReference>
<evidence type="ECO:0000313" key="7">
    <source>
        <dbReference type="EMBL" id="ESO12928.1"/>
    </source>
</evidence>
<dbReference type="GO" id="GO:0005829">
    <property type="term" value="C:cytosol"/>
    <property type="evidence" value="ECO:0000318"/>
    <property type="project" value="GO_Central"/>
</dbReference>
<dbReference type="PROSITE" id="PS50054">
    <property type="entry name" value="TYR_PHOSPHATASE_DUAL"/>
    <property type="match status" value="1"/>
</dbReference>
<reference evidence="7 9" key="2">
    <citation type="journal article" date="2013" name="Nature">
        <title>Insights into bilaterian evolution from three spiralian genomes.</title>
        <authorList>
            <person name="Simakov O."/>
            <person name="Marletaz F."/>
            <person name="Cho S.J."/>
            <person name="Edsinger-Gonzales E."/>
            <person name="Havlak P."/>
            <person name="Hellsten U."/>
            <person name="Kuo D.H."/>
            <person name="Larsson T."/>
            <person name="Lv J."/>
            <person name="Arendt D."/>
            <person name="Savage R."/>
            <person name="Osoegawa K."/>
            <person name="de Jong P."/>
            <person name="Grimwood J."/>
            <person name="Chapman J.A."/>
            <person name="Shapiro H."/>
            <person name="Aerts A."/>
            <person name="Otillar R.P."/>
            <person name="Terry A.Y."/>
            <person name="Boore J.L."/>
            <person name="Grigoriev I.V."/>
            <person name="Lindberg D.R."/>
            <person name="Seaver E.C."/>
            <person name="Weisblat D.A."/>
            <person name="Putnam N.H."/>
            <person name="Rokhsar D.S."/>
        </authorList>
    </citation>
    <scope>NUCLEOTIDE SEQUENCE</scope>
</reference>
<keyword evidence="4" id="KW-0904">Protein phosphatase</keyword>
<evidence type="ECO:0000259" key="5">
    <source>
        <dbReference type="PROSITE" id="PS50054"/>
    </source>
</evidence>
<sequence length="236" mass="26623">MFSKADCLFVLYDDDTVEVDHLNACSSMKIIYDKLLSLNKRVKYLKGGMKEFLASQSNHCSDPLTNELQPLLFSPTSPYIDTAIDTAIMTEILPYLYLGNEKDASDIDRLRLNNITHVLNVTSGIPMYCDAARDISGRRLPASDSGSQNIKQYFDEAIKFIESARQSNGRVLIHCQAGVSRSPTITMAYLMAKFSWSYMQAFNEVKKRRSIISPNINFLGQLLEFESRAVSLFSSE</sequence>
<dbReference type="InterPro" id="IPR036873">
    <property type="entry name" value="Rhodanese-like_dom_sf"/>
</dbReference>
<reference evidence="9" key="1">
    <citation type="submission" date="2012-12" db="EMBL/GenBank/DDBJ databases">
        <authorList>
            <person name="Hellsten U."/>
            <person name="Grimwood J."/>
            <person name="Chapman J.A."/>
            <person name="Shapiro H."/>
            <person name="Aerts A."/>
            <person name="Otillar R.P."/>
            <person name="Terry A.Y."/>
            <person name="Boore J.L."/>
            <person name="Simakov O."/>
            <person name="Marletaz F."/>
            <person name="Cho S.-J."/>
            <person name="Edsinger-Gonzales E."/>
            <person name="Havlak P."/>
            <person name="Kuo D.-H."/>
            <person name="Larsson T."/>
            <person name="Lv J."/>
            <person name="Arendt D."/>
            <person name="Savage R."/>
            <person name="Osoegawa K."/>
            <person name="de Jong P."/>
            <person name="Lindberg D.R."/>
            <person name="Seaver E.C."/>
            <person name="Weisblat D.A."/>
            <person name="Putnam N.H."/>
            <person name="Grigoriev I.V."/>
            <person name="Rokhsar D.S."/>
        </authorList>
    </citation>
    <scope>NUCLEOTIDE SEQUENCE</scope>
</reference>
<dbReference type="GO" id="GO:0017017">
    <property type="term" value="F:MAP kinase tyrosine/serine/threonine phosphatase activity"/>
    <property type="evidence" value="ECO:0000318"/>
    <property type="project" value="GO_Central"/>
</dbReference>
<evidence type="ECO:0000259" key="6">
    <source>
        <dbReference type="PROSITE" id="PS50056"/>
    </source>
</evidence>
<gene>
    <name evidence="8" type="primary">20194769</name>
    <name evidence="7" type="ORF">HELRODRAFT_105624</name>
</gene>
<evidence type="ECO:0000313" key="8">
    <source>
        <dbReference type="EnsemblMetazoa" id="HelroP105624"/>
    </source>
</evidence>
<dbReference type="SUPFAM" id="SSF52821">
    <property type="entry name" value="Rhodanese/Cell cycle control phosphatase"/>
    <property type="match status" value="1"/>
</dbReference>
<dbReference type="Pfam" id="PF00782">
    <property type="entry name" value="DSPc"/>
    <property type="match status" value="1"/>
</dbReference>
<dbReference type="PRINTS" id="PR01908">
    <property type="entry name" value="ADSPHPHTASE"/>
</dbReference>
<dbReference type="SUPFAM" id="SSF52799">
    <property type="entry name" value="(Phosphotyrosine protein) phosphatases II"/>
    <property type="match status" value="1"/>
</dbReference>
<comment type="similarity">
    <text evidence="1">Belongs to the protein-tyrosine phosphatase family. Non-receptor class dual specificity subfamily.</text>
</comment>
<dbReference type="EMBL" id="AMQM01000262">
    <property type="status" value="NOT_ANNOTATED_CDS"/>
    <property type="molecule type" value="Genomic_DNA"/>
</dbReference>